<dbReference type="Pfam" id="PF17668">
    <property type="entry name" value="Acetyltransf_17"/>
    <property type="match status" value="1"/>
</dbReference>
<evidence type="ECO:0000313" key="2">
    <source>
        <dbReference type="EMBL" id="QQE73470.1"/>
    </source>
</evidence>
<dbReference type="InterPro" id="IPR000182">
    <property type="entry name" value="GNAT_dom"/>
</dbReference>
<evidence type="ECO:0000313" key="4">
    <source>
        <dbReference type="Proteomes" id="UP000595847"/>
    </source>
</evidence>
<evidence type="ECO:0000259" key="1">
    <source>
        <dbReference type="PROSITE" id="PS51186"/>
    </source>
</evidence>
<dbReference type="InterPro" id="IPR025559">
    <property type="entry name" value="Eis_dom"/>
</dbReference>
<dbReference type="Proteomes" id="UP000595847">
    <property type="component" value="Chromosome"/>
</dbReference>
<proteinExistence type="predicted"/>
<dbReference type="PROSITE" id="PS51186">
    <property type="entry name" value="GNAT"/>
    <property type="match status" value="1"/>
</dbReference>
<dbReference type="GO" id="GO:0030649">
    <property type="term" value="P:aminoglycoside antibiotic catabolic process"/>
    <property type="evidence" value="ECO:0007669"/>
    <property type="project" value="TreeGrafter"/>
</dbReference>
<keyword evidence="5" id="KW-1185">Reference proteome</keyword>
<accession>A0A7T5JMY9</accession>
<dbReference type="Proteomes" id="UP000677234">
    <property type="component" value="Chromosome"/>
</dbReference>
<dbReference type="RefSeq" id="WP_198827078.1">
    <property type="nucleotide sequence ID" value="NZ_CP066308.1"/>
</dbReference>
<dbReference type="InterPro" id="IPR051554">
    <property type="entry name" value="Acetyltransferase_Eis"/>
</dbReference>
<name>A0A7T5JMY9_9BACL</name>
<dbReference type="KEGG" id="bcop:JD108_16450"/>
<dbReference type="Gene3D" id="3.40.630.30">
    <property type="match status" value="2"/>
</dbReference>
<gene>
    <name evidence="2" type="ORF">JD108_16450</name>
    <name evidence="3" type="ORF">KDJ56_16395</name>
</gene>
<sequence>MDRTIAREEIRALETSEVAQFVRIVERAYPRLELHAPGVRERWIERVREGIEQDPTSSIQGCFRDGQLVGVMKWRDFQMNVHGRQLLTGGIGTVAVDLLHKKEKVAKGMMTRFLQAYRERGVSLVSLYPFRVDFYRQMGFGVGTKMNEYRALPLSLPDGDKSAVVALERGEREQILRCYNRYAARTHGMTEKSEREMNTLLENAEHLAFGYRREGVQELEGYLILQFKQVHSENASIHDVHVRDLVYETTEALRGMLAFLRSQADQVRRIVFYTQDEDFHVLLADPRNDSDRLIPFYYHESHASGVGLMYRIIDVAGFFRQLAGLPLGVASGHFTFHIRDSFFPANQGSYAVRFHEGVPVSVEESPLPGSTDAEVAIDISDFSSLAMGAVRFHSLYAYGLAEVSNPAYVEALDRLFAVPQKPRCTAAF</sequence>
<dbReference type="Pfam" id="PF13530">
    <property type="entry name" value="SCP2_2"/>
    <property type="match status" value="1"/>
</dbReference>
<reference evidence="2 4" key="1">
    <citation type="submission" date="2020-12" db="EMBL/GenBank/DDBJ databases">
        <title>strain FJAT-54423T represents a novel species of the genus Brevibacillus.</title>
        <authorList>
            <person name="Tang R."/>
        </authorList>
    </citation>
    <scope>NUCLEOTIDE SEQUENCE [LARGE SCALE GENOMIC DNA]</scope>
    <source>
        <strain evidence="2 4">FJAT-54423</strain>
    </source>
</reference>
<dbReference type="PANTHER" id="PTHR37817">
    <property type="entry name" value="N-ACETYLTRANSFERASE EIS"/>
    <property type="match status" value="1"/>
</dbReference>
<organism evidence="2 4">
    <name type="scientific">Brevibacillus composti</name>
    <dbReference type="NCBI Taxonomy" id="2796470"/>
    <lineage>
        <taxon>Bacteria</taxon>
        <taxon>Bacillati</taxon>
        <taxon>Bacillota</taxon>
        <taxon>Bacilli</taxon>
        <taxon>Bacillales</taxon>
        <taxon>Paenibacillaceae</taxon>
        <taxon>Brevibacillus</taxon>
    </lineage>
</organism>
<dbReference type="PANTHER" id="PTHR37817:SF1">
    <property type="entry name" value="N-ACETYLTRANSFERASE EIS"/>
    <property type="match status" value="1"/>
</dbReference>
<reference evidence="3" key="2">
    <citation type="submission" date="2021-04" db="EMBL/GenBank/DDBJ databases">
        <title>Brevibacillus composti FJAT-54423, complete genome.</title>
        <authorList>
            <person name="Tang R."/>
        </authorList>
    </citation>
    <scope>NUCLEOTIDE SEQUENCE</scope>
    <source>
        <strain evidence="3">FJAT-54424</strain>
    </source>
</reference>
<dbReference type="SUPFAM" id="SSF55718">
    <property type="entry name" value="SCP-like"/>
    <property type="match status" value="1"/>
</dbReference>
<protein>
    <submittedName>
        <fullName evidence="2">GNAT family N-acetyltransferase</fullName>
        <ecNumber evidence="3">2.3.1.-</ecNumber>
    </submittedName>
</protein>
<evidence type="ECO:0000313" key="3">
    <source>
        <dbReference type="EMBL" id="QUO40552.1"/>
    </source>
</evidence>
<dbReference type="InterPro" id="IPR016181">
    <property type="entry name" value="Acyl_CoA_acyltransferase"/>
</dbReference>
<dbReference type="Gene3D" id="3.30.1050.10">
    <property type="entry name" value="SCP2 sterol-binding domain"/>
    <property type="match status" value="1"/>
</dbReference>
<evidence type="ECO:0000313" key="5">
    <source>
        <dbReference type="Proteomes" id="UP000677234"/>
    </source>
</evidence>
<dbReference type="AlphaFoldDB" id="A0A7T5JMY9"/>
<dbReference type="InterPro" id="IPR036527">
    <property type="entry name" value="SCP2_sterol-bd_dom_sf"/>
</dbReference>
<dbReference type="EMBL" id="CP073708">
    <property type="protein sequence ID" value="QUO40552.1"/>
    <property type="molecule type" value="Genomic_DNA"/>
</dbReference>
<dbReference type="Pfam" id="PF13527">
    <property type="entry name" value="Acetyltransf_9"/>
    <property type="match status" value="1"/>
</dbReference>
<keyword evidence="3" id="KW-0012">Acyltransferase</keyword>
<dbReference type="InterPro" id="IPR041380">
    <property type="entry name" value="Acetyltransf_17"/>
</dbReference>
<dbReference type="GO" id="GO:0034069">
    <property type="term" value="F:aminoglycoside N-acetyltransferase activity"/>
    <property type="evidence" value="ECO:0007669"/>
    <property type="project" value="TreeGrafter"/>
</dbReference>
<keyword evidence="2" id="KW-0808">Transferase</keyword>
<feature type="domain" description="N-acetyltransferase" evidence="1">
    <location>
        <begin position="8"/>
        <end position="159"/>
    </location>
</feature>
<dbReference type="SUPFAM" id="SSF55729">
    <property type="entry name" value="Acyl-CoA N-acyltransferases (Nat)"/>
    <property type="match status" value="1"/>
</dbReference>
<dbReference type="EC" id="2.3.1.-" evidence="3"/>
<dbReference type="EMBL" id="CP066308">
    <property type="protein sequence ID" value="QQE73470.1"/>
    <property type="molecule type" value="Genomic_DNA"/>
</dbReference>